<keyword evidence="12" id="KW-1185">Reference proteome</keyword>
<dbReference type="InterPro" id="IPR011712">
    <property type="entry name" value="Sig_transdc_His_kin_sub3_dim/P"/>
</dbReference>
<feature type="transmembrane region" description="Helical" evidence="9">
    <location>
        <begin position="81"/>
        <end position="98"/>
    </location>
</feature>
<feature type="transmembrane region" description="Helical" evidence="9">
    <location>
        <begin position="58"/>
        <end position="75"/>
    </location>
</feature>
<feature type="transmembrane region" description="Helical" evidence="9">
    <location>
        <begin position="37"/>
        <end position="53"/>
    </location>
</feature>
<evidence type="ECO:0000256" key="4">
    <source>
        <dbReference type="ARBA" id="ARBA00022679"/>
    </source>
</evidence>
<dbReference type="InterPro" id="IPR005467">
    <property type="entry name" value="His_kinase_dom"/>
</dbReference>
<dbReference type="InterPro" id="IPR003594">
    <property type="entry name" value="HATPase_dom"/>
</dbReference>
<dbReference type="InterPro" id="IPR050482">
    <property type="entry name" value="Sensor_HK_TwoCompSys"/>
</dbReference>
<dbReference type="SUPFAM" id="SSF55874">
    <property type="entry name" value="ATPase domain of HSP90 chaperone/DNA topoisomerase II/histidine kinase"/>
    <property type="match status" value="1"/>
</dbReference>
<gene>
    <name evidence="11" type="ORF">GCM10009855_23270</name>
</gene>
<comment type="caution">
    <text evidence="11">The sequence shown here is derived from an EMBL/GenBank/DDBJ whole genome shotgun (WGS) entry which is preliminary data.</text>
</comment>
<dbReference type="PROSITE" id="PS50109">
    <property type="entry name" value="HIS_KIN"/>
    <property type="match status" value="1"/>
</dbReference>
<proteinExistence type="predicted"/>
<keyword evidence="9" id="KW-1133">Transmembrane helix</keyword>
<feature type="transmembrane region" description="Helical" evidence="9">
    <location>
        <begin position="12"/>
        <end position="31"/>
    </location>
</feature>
<dbReference type="Gene3D" id="3.30.565.10">
    <property type="entry name" value="Histidine kinase-like ATPase, C-terminal domain"/>
    <property type="match status" value="1"/>
</dbReference>
<evidence type="ECO:0000256" key="5">
    <source>
        <dbReference type="ARBA" id="ARBA00022741"/>
    </source>
</evidence>
<evidence type="ECO:0000313" key="12">
    <source>
        <dbReference type="Proteomes" id="UP001501170"/>
    </source>
</evidence>
<protein>
    <recommendedName>
        <fullName evidence="2">histidine kinase</fullName>
        <ecNumber evidence="2">2.7.13.3</ecNumber>
    </recommendedName>
</protein>
<dbReference type="Proteomes" id="UP001501170">
    <property type="component" value="Unassembled WGS sequence"/>
</dbReference>
<keyword evidence="9" id="KW-0472">Membrane</keyword>
<evidence type="ECO:0000256" key="3">
    <source>
        <dbReference type="ARBA" id="ARBA00022553"/>
    </source>
</evidence>
<sequence>MGAGGFAMLVDLTIAITCFALFTGPLLLGVVDRHGSPAAQAAFGALAAAPLILRRRRPVAVLCVITAVSVAAMLLRVQFTPFVSDAGLVFPIAVYTVADRCARRMSAVVTAGAVLAVSLGGAVAFSLHPEIEQDAVHLLLAVPAWIIGDATRSRRKFQARVREQERLSALERQRRLRAEDHLRLSREVHDVVSHGLSMIVVRAGIGRVVFDEQPEEARRALATIETAGRSALSDLRGLLREIRETAPGDAAAAPGLADLTALAAQISDDGVVSVSVVEDGPPRSYPPAVELSGYRIVQEAVTNAVKHAPGAAVTVRLTHRPDHLLLTVSDDGGHGAPADPVGAGLGLAGIGERVELLGGDVVAGPDPDGGFTVRARLPVRVTDAAGAP</sequence>
<dbReference type="PANTHER" id="PTHR24421:SF10">
    <property type="entry name" value="NITRATE_NITRITE SENSOR PROTEIN NARQ"/>
    <property type="match status" value="1"/>
</dbReference>
<dbReference type="EMBL" id="BAAARB010000011">
    <property type="protein sequence ID" value="GAA2382431.1"/>
    <property type="molecule type" value="Genomic_DNA"/>
</dbReference>
<feature type="domain" description="Histidine kinase" evidence="10">
    <location>
        <begin position="295"/>
        <end position="381"/>
    </location>
</feature>
<dbReference type="Gene3D" id="1.20.5.1930">
    <property type="match status" value="1"/>
</dbReference>
<dbReference type="SMART" id="SM00387">
    <property type="entry name" value="HATPase_c"/>
    <property type="match status" value="1"/>
</dbReference>
<keyword evidence="6 11" id="KW-0418">Kinase</keyword>
<keyword evidence="7" id="KW-0067">ATP-binding</keyword>
<organism evidence="11 12">
    <name type="scientific">Gordonia cholesterolivorans</name>
    <dbReference type="NCBI Taxonomy" id="559625"/>
    <lineage>
        <taxon>Bacteria</taxon>
        <taxon>Bacillati</taxon>
        <taxon>Actinomycetota</taxon>
        <taxon>Actinomycetes</taxon>
        <taxon>Mycobacteriales</taxon>
        <taxon>Gordoniaceae</taxon>
        <taxon>Gordonia</taxon>
    </lineage>
</organism>
<dbReference type="CDD" id="cd16917">
    <property type="entry name" value="HATPase_UhpB-NarQ-NarX-like"/>
    <property type="match status" value="1"/>
</dbReference>
<keyword evidence="4" id="KW-0808">Transferase</keyword>
<dbReference type="PANTHER" id="PTHR24421">
    <property type="entry name" value="NITRATE/NITRITE SENSOR PROTEIN NARX-RELATED"/>
    <property type="match status" value="1"/>
</dbReference>
<dbReference type="Pfam" id="PF02518">
    <property type="entry name" value="HATPase_c"/>
    <property type="match status" value="1"/>
</dbReference>
<evidence type="ECO:0000256" key="9">
    <source>
        <dbReference type="SAM" id="Phobius"/>
    </source>
</evidence>
<dbReference type="Pfam" id="PF23539">
    <property type="entry name" value="DUF7134"/>
    <property type="match status" value="1"/>
</dbReference>
<feature type="transmembrane region" description="Helical" evidence="9">
    <location>
        <begin position="105"/>
        <end position="129"/>
    </location>
</feature>
<keyword evidence="9" id="KW-0812">Transmembrane</keyword>
<dbReference type="GO" id="GO:0016301">
    <property type="term" value="F:kinase activity"/>
    <property type="evidence" value="ECO:0007669"/>
    <property type="project" value="UniProtKB-KW"/>
</dbReference>
<reference evidence="12" key="1">
    <citation type="journal article" date="2019" name="Int. J. Syst. Evol. Microbiol.">
        <title>The Global Catalogue of Microorganisms (GCM) 10K type strain sequencing project: providing services to taxonomists for standard genome sequencing and annotation.</title>
        <authorList>
            <consortium name="The Broad Institute Genomics Platform"/>
            <consortium name="The Broad Institute Genome Sequencing Center for Infectious Disease"/>
            <person name="Wu L."/>
            <person name="Ma J."/>
        </authorList>
    </citation>
    <scope>NUCLEOTIDE SEQUENCE [LARGE SCALE GENOMIC DNA]</scope>
    <source>
        <strain evidence="12">JCM 16227</strain>
    </source>
</reference>
<name>A0ABP5UK36_9ACTN</name>
<evidence type="ECO:0000256" key="1">
    <source>
        <dbReference type="ARBA" id="ARBA00000085"/>
    </source>
</evidence>
<dbReference type="InterPro" id="IPR036890">
    <property type="entry name" value="HATPase_C_sf"/>
</dbReference>
<evidence type="ECO:0000256" key="6">
    <source>
        <dbReference type="ARBA" id="ARBA00022777"/>
    </source>
</evidence>
<evidence type="ECO:0000259" key="10">
    <source>
        <dbReference type="PROSITE" id="PS50109"/>
    </source>
</evidence>
<evidence type="ECO:0000313" key="11">
    <source>
        <dbReference type="EMBL" id="GAA2382431.1"/>
    </source>
</evidence>
<dbReference type="Pfam" id="PF07730">
    <property type="entry name" value="HisKA_3"/>
    <property type="match status" value="1"/>
</dbReference>
<keyword evidence="5" id="KW-0547">Nucleotide-binding</keyword>
<comment type="catalytic activity">
    <reaction evidence="1">
        <text>ATP + protein L-histidine = ADP + protein N-phospho-L-histidine.</text>
        <dbReference type="EC" id="2.7.13.3"/>
    </reaction>
</comment>
<evidence type="ECO:0000256" key="2">
    <source>
        <dbReference type="ARBA" id="ARBA00012438"/>
    </source>
</evidence>
<accession>A0ABP5UK36</accession>
<dbReference type="InterPro" id="IPR055558">
    <property type="entry name" value="DUF7134"/>
</dbReference>
<evidence type="ECO:0000256" key="7">
    <source>
        <dbReference type="ARBA" id="ARBA00022840"/>
    </source>
</evidence>
<evidence type="ECO:0000256" key="8">
    <source>
        <dbReference type="ARBA" id="ARBA00023012"/>
    </source>
</evidence>
<keyword evidence="3" id="KW-0597">Phosphoprotein</keyword>
<keyword evidence="8" id="KW-0902">Two-component regulatory system</keyword>
<dbReference type="EC" id="2.7.13.3" evidence="2"/>